<protein>
    <submittedName>
        <fullName evidence="2">Uncharacterized protein</fullName>
    </submittedName>
</protein>
<evidence type="ECO:0000256" key="1">
    <source>
        <dbReference type="SAM" id="Phobius"/>
    </source>
</evidence>
<proteinExistence type="predicted"/>
<keyword evidence="1" id="KW-0812">Transmembrane</keyword>
<keyword evidence="1" id="KW-0472">Membrane</keyword>
<evidence type="ECO:0000313" key="2">
    <source>
        <dbReference type="EMBL" id="KAF6088350.1"/>
    </source>
</evidence>
<name>A0A833Z6H3_9CHIR</name>
<organism evidence="2 3">
    <name type="scientific">Phyllostomus discolor</name>
    <name type="common">pale spear-nosed bat</name>
    <dbReference type="NCBI Taxonomy" id="89673"/>
    <lineage>
        <taxon>Eukaryota</taxon>
        <taxon>Metazoa</taxon>
        <taxon>Chordata</taxon>
        <taxon>Craniata</taxon>
        <taxon>Vertebrata</taxon>
        <taxon>Euteleostomi</taxon>
        <taxon>Mammalia</taxon>
        <taxon>Eutheria</taxon>
        <taxon>Laurasiatheria</taxon>
        <taxon>Chiroptera</taxon>
        <taxon>Yangochiroptera</taxon>
        <taxon>Phyllostomidae</taxon>
        <taxon>Phyllostominae</taxon>
        <taxon>Phyllostomus</taxon>
    </lineage>
</organism>
<dbReference type="AlphaFoldDB" id="A0A833Z6H3"/>
<evidence type="ECO:0000313" key="3">
    <source>
        <dbReference type="Proteomes" id="UP000664940"/>
    </source>
</evidence>
<gene>
    <name evidence="2" type="ORF">HJG60_008197</name>
</gene>
<sequence length="136" mass="14283">MTASGGRAGVGPMEHRLVSGPSCHPEFLRFPPGTQGTSDLRAHPHPAALGLGSAFPVTDFRTRPGLLAEGKLGSGAPRTSPLCLLCLGTTDTQTTARRCRRTRDWKPAGRALSGPSLTSLTSAAWAACLYLLLFLT</sequence>
<reference evidence="2 3" key="1">
    <citation type="journal article" date="2020" name="Nature">
        <title>Six reference-quality genomes reveal evolution of bat adaptations.</title>
        <authorList>
            <person name="Jebb D."/>
            <person name="Huang Z."/>
            <person name="Pippel M."/>
            <person name="Hughes G.M."/>
            <person name="Lavrichenko K."/>
            <person name="Devanna P."/>
            <person name="Winkler S."/>
            <person name="Jermiin L.S."/>
            <person name="Skirmuntt E.C."/>
            <person name="Katzourakis A."/>
            <person name="Burkitt-Gray L."/>
            <person name="Ray D.A."/>
            <person name="Sullivan K.A.M."/>
            <person name="Roscito J.G."/>
            <person name="Kirilenko B.M."/>
            <person name="Davalos L.M."/>
            <person name="Corthals A.P."/>
            <person name="Power M.L."/>
            <person name="Jones G."/>
            <person name="Ransome R.D."/>
            <person name="Dechmann D.K.N."/>
            <person name="Locatelli A.G."/>
            <person name="Puechmaille S.J."/>
            <person name="Fedrigo O."/>
            <person name="Jarvis E.D."/>
            <person name="Hiller M."/>
            <person name="Vernes S.C."/>
            <person name="Myers E.W."/>
            <person name="Teeling E.C."/>
        </authorList>
    </citation>
    <scope>NUCLEOTIDE SEQUENCE [LARGE SCALE GENOMIC DNA]</scope>
    <source>
        <strain evidence="2">Bat1K_MPI-CBG_1</strain>
    </source>
</reference>
<feature type="transmembrane region" description="Helical" evidence="1">
    <location>
        <begin position="111"/>
        <end position="135"/>
    </location>
</feature>
<keyword evidence="1" id="KW-1133">Transmembrane helix</keyword>
<accession>A0A833Z6H3</accession>
<comment type="caution">
    <text evidence="2">The sequence shown here is derived from an EMBL/GenBank/DDBJ whole genome shotgun (WGS) entry which is preliminary data.</text>
</comment>
<dbReference type="EMBL" id="JABVXQ010000010">
    <property type="protein sequence ID" value="KAF6088350.1"/>
    <property type="molecule type" value="Genomic_DNA"/>
</dbReference>
<dbReference type="Proteomes" id="UP000664940">
    <property type="component" value="Unassembled WGS sequence"/>
</dbReference>